<proteinExistence type="predicted"/>
<dbReference type="AlphaFoldDB" id="U7QS48"/>
<name>U7QS48_PHOTE</name>
<feature type="region of interest" description="Disordered" evidence="1">
    <location>
        <begin position="38"/>
        <end position="58"/>
    </location>
</feature>
<evidence type="ECO:0000313" key="2">
    <source>
        <dbReference type="EMBL" id="ERT10107.1"/>
    </source>
</evidence>
<gene>
    <name evidence="2" type="ORF">O185_27395</name>
</gene>
<protein>
    <submittedName>
        <fullName evidence="2">Uncharacterized protein</fullName>
    </submittedName>
</protein>
<evidence type="ECO:0000256" key="1">
    <source>
        <dbReference type="SAM" id="MobiDB-lite"/>
    </source>
</evidence>
<accession>U7QS48</accession>
<reference evidence="2 3" key="1">
    <citation type="submission" date="2013-10" db="EMBL/GenBank/DDBJ databases">
        <title>Whole Genome Shotgun Sequence of Photorhabdus temperata J3.</title>
        <authorList>
            <person name="Park G.-S."/>
            <person name="Hong S.-J."/>
            <person name="Shin J.-H."/>
        </authorList>
    </citation>
    <scope>NUCLEOTIDE SEQUENCE [LARGE SCALE GENOMIC DNA]</scope>
    <source>
        <strain evidence="2 3">J3</strain>
    </source>
</reference>
<dbReference type="Proteomes" id="UP000017133">
    <property type="component" value="Unassembled WGS sequence"/>
</dbReference>
<organism evidence="2 3">
    <name type="scientific">Photorhabdus temperata J3</name>
    <dbReference type="NCBI Taxonomy" id="1389415"/>
    <lineage>
        <taxon>Bacteria</taxon>
        <taxon>Pseudomonadati</taxon>
        <taxon>Pseudomonadota</taxon>
        <taxon>Gammaproteobacteria</taxon>
        <taxon>Enterobacterales</taxon>
        <taxon>Morganellaceae</taxon>
        <taxon>Photorhabdus</taxon>
    </lineage>
</organism>
<evidence type="ECO:0000313" key="3">
    <source>
        <dbReference type="Proteomes" id="UP000017133"/>
    </source>
</evidence>
<dbReference type="EMBL" id="AXDT01000621">
    <property type="protein sequence ID" value="ERT10107.1"/>
    <property type="molecule type" value="Genomic_DNA"/>
</dbReference>
<sequence length="58" mass="6680">MKGEFNLPCECGGTALLCWSRWGDEYSYRHKCVRCQNESTSYDTPEESAAAWNQKKDV</sequence>
<comment type="caution">
    <text evidence="2">The sequence shown here is derived from an EMBL/GenBank/DDBJ whole genome shotgun (WGS) entry which is preliminary data.</text>
</comment>
<dbReference type="RefSeq" id="WP_023046802.1">
    <property type="nucleotide sequence ID" value="NZ_AXDT01000621.1"/>
</dbReference>
<keyword evidence="3" id="KW-1185">Reference proteome</keyword>